<dbReference type="Gene3D" id="3.40.1550.10">
    <property type="entry name" value="CheC-like"/>
    <property type="match status" value="2"/>
</dbReference>
<dbReference type="RefSeq" id="WP_382209359.1">
    <property type="nucleotide sequence ID" value="NZ_JBHSZH010000005.1"/>
</dbReference>
<gene>
    <name evidence="4" type="ORF">ACFQJ6_07520</name>
</gene>
<dbReference type="InterPro" id="IPR007597">
    <property type="entry name" value="CheC"/>
</dbReference>
<dbReference type="GO" id="GO:0006935">
    <property type="term" value="P:chemotaxis"/>
    <property type="evidence" value="ECO:0007669"/>
    <property type="project" value="UniProtKB-KW"/>
</dbReference>
<keyword evidence="5" id="KW-1185">Reference proteome</keyword>
<evidence type="ECO:0000313" key="5">
    <source>
        <dbReference type="Proteomes" id="UP001596407"/>
    </source>
</evidence>
<dbReference type="SUPFAM" id="SSF103039">
    <property type="entry name" value="CheC-like"/>
    <property type="match status" value="2"/>
</dbReference>
<dbReference type="EMBL" id="JBHSZH010000005">
    <property type="protein sequence ID" value="MFC7079989.1"/>
    <property type="molecule type" value="Genomic_DNA"/>
</dbReference>
<dbReference type="InterPro" id="IPR050992">
    <property type="entry name" value="CheZ_family_phosphatases"/>
</dbReference>
<name>A0ABD5WLF7_9EURY</name>
<sequence length="254" mass="27150">MNVDIESLGTFSRTAQTGAERAAQNLTGMTGIETAVDVTEVTLASADELGREDERIGVVIDFEGGIDGKSLLTFSPEGVETLLDTLLPGAGFEESAVKEVGNVVTSGFIDSWADHLETTIDISPPEYVEGSGEELLDATGFERDRAFVFRNRVGAVGEALDVEFHMFPDPDSMQEMLLGGDEKIPVEKFATLREMAETGAETASETISAMTGIDTGVDITQLNFVPVEDVPAELRDQKYVGVVLEFETALGGTS</sequence>
<evidence type="ECO:0000313" key="4">
    <source>
        <dbReference type="EMBL" id="MFC7079989.1"/>
    </source>
</evidence>
<dbReference type="PANTHER" id="PTHR43693">
    <property type="entry name" value="PROTEIN PHOSPHATASE CHEZ"/>
    <property type="match status" value="1"/>
</dbReference>
<dbReference type="CDD" id="cd17911">
    <property type="entry name" value="CheC_ClassIII"/>
    <property type="match status" value="1"/>
</dbReference>
<comment type="caution">
    <text evidence="4">The sequence shown here is derived from an EMBL/GenBank/DDBJ whole genome shotgun (WGS) entry which is preliminary data.</text>
</comment>
<proteinExistence type="predicted"/>
<keyword evidence="1" id="KW-0145">Chemotaxis</keyword>
<reference evidence="4 5" key="1">
    <citation type="journal article" date="2019" name="Int. J. Syst. Evol. Microbiol.">
        <title>The Global Catalogue of Microorganisms (GCM) 10K type strain sequencing project: providing services to taxonomists for standard genome sequencing and annotation.</title>
        <authorList>
            <consortium name="The Broad Institute Genomics Platform"/>
            <consortium name="The Broad Institute Genome Sequencing Center for Infectious Disease"/>
            <person name="Wu L."/>
            <person name="Ma J."/>
        </authorList>
    </citation>
    <scope>NUCLEOTIDE SEQUENCE [LARGE SCALE GENOMIC DNA]</scope>
    <source>
        <strain evidence="4 5">DT72</strain>
    </source>
</reference>
<accession>A0ABD5WLF7</accession>
<dbReference type="Pfam" id="PF04509">
    <property type="entry name" value="CheC"/>
    <property type="match status" value="1"/>
</dbReference>
<dbReference type="Proteomes" id="UP001596407">
    <property type="component" value="Unassembled WGS sequence"/>
</dbReference>
<evidence type="ECO:0000256" key="1">
    <source>
        <dbReference type="ARBA" id="ARBA00022500"/>
    </source>
</evidence>
<dbReference type="AlphaFoldDB" id="A0ABD5WLF7"/>
<dbReference type="GO" id="GO:0016787">
    <property type="term" value="F:hydrolase activity"/>
    <property type="evidence" value="ECO:0007669"/>
    <property type="project" value="UniProtKB-KW"/>
</dbReference>
<dbReference type="InterPro" id="IPR028976">
    <property type="entry name" value="CheC-like_sf"/>
</dbReference>
<evidence type="ECO:0000259" key="3">
    <source>
        <dbReference type="Pfam" id="PF04509"/>
    </source>
</evidence>
<dbReference type="PANTHER" id="PTHR43693:SF1">
    <property type="entry name" value="PROTEIN PHOSPHATASE CHEZ"/>
    <property type="match status" value="1"/>
</dbReference>
<feature type="domain" description="CheC-like protein" evidence="3">
    <location>
        <begin position="92"/>
        <end position="126"/>
    </location>
</feature>
<organism evidence="4 5">
    <name type="scientific">Halorussus caseinilyticus</name>
    <dbReference type="NCBI Taxonomy" id="3034025"/>
    <lineage>
        <taxon>Archaea</taxon>
        <taxon>Methanobacteriati</taxon>
        <taxon>Methanobacteriota</taxon>
        <taxon>Stenosarchaea group</taxon>
        <taxon>Halobacteria</taxon>
        <taxon>Halobacteriales</taxon>
        <taxon>Haladaptataceae</taxon>
        <taxon>Halorussus</taxon>
    </lineage>
</organism>
<protein>
    <submittedName>
        <fullName evidence="4">Chemotaxis protein CheC</fullName>
    </submittedName>
</protein>
<keyword evidence="2" id="KW-0378">Hydrolase</keyword>
<evidence type="ECO:0000256" key="2">
    <source>
        <dbReference type="ARBA" id="ARBA00022801"/>
    </source>
</evidence>